<dbReference type="SUPFAM" id="SSF63748">
    <property type="entry name" value="Tudor/PWWP/MBT"/>
    <property type="match status" value="1"/>
</dbReference>
<dbReference type="InterPro" id="IPR000313">
    <property type="entry name" value="PWWP_dom"/>
</dbReference>
<dbReference type="PROSITE" id="PS50812">
    <property type="entry name" value="PWWP"/>
    <property type="match status" value="1"/>
</dbReference>
<dbReference type="Proteomes" id="UP001159364">
    <property type="component" value="Linkage Group LG05"/>
</dbReference>
<dbReference type="EMBL" id="JAIWQS010000005">
    <property type="protein sequence ID" value="KAJ8766090.1"/>
    <property type="molecule type" value="Genomic_DNA"/>
</dbReference>
<dbReference type="Gene3D" id="2.30.30.140">
    <property type="match status" value="1"/>
</dbReference>
<dbReference type="SMART" id="SM00293">
    <property type="entry name" value="PWWP"/>
    <property type="match status" value="1"/>
</dbReference>
<feature type="compositionally biased region" description="Polar residues" evidence="1">
    <location>
        <begin position="33"/>
        <end position="42"/>
    </location>
</feature>
<name>A0AAV8TH30_9ROSI</name>
<evidence type="ECO:0000313" key="3">
    <source>
        <dbReference type="EMBL" id="KAJ8766090.1"/>
    </source>
</evidence>
<comment type="caution">
    <text evidence="3">The sequence shown here is derived from an EMBL/GenBank/DDBJ whole genome shotgun (WGS) entry which is preliminary data.</text>
</comment>
<dbReference type="AlphaFoldDB" id="A0AAV8TH30"/>
<feature type="region of interest" description="Disordered" evidence="1">
    <location>
        <begin position="87"/>
        <end position="122"/>
    </location>
</feature>
<feature type="compositionally biased region" description="Basic and acidic residues" evidence="1">
    <location>
        <begin position="107"/>
        <end position="116"/>
    </location>
</feature>
<feature type="region of interest" description="Disordered" evidence="1">
    <location>
        <begin position="481"/>
        <end position="524"/>
    </location>
</feature>
<dbReference type="PANTHER" id="PTHR42851">
    <property type="entry name" value="ALDOLASE-RELATED"/>
    <property type="match status" value="1"/>
</dbReference>
<reference evidence="3 4" key="1">
    <citation type="submission" date="2021-09" db="EMBL/GenBank/DDBJ databases">
        <title>Genomic insights and catalytic innovation underlie evolution of tropane alkaloids biosynthesis.</title>
        <authorList>
            <person name="Wang Y.-J."/>
            <person name="Tian T."/>
            <person name="Huang J.-P."/>
            <person name="Huang S.-X."/>
        </authorList>
    </citation>
    <scope>NUCLEOTIDE SEQUENCE [LARGE SCALE GENOMIC DNA]</scope>
    <source>
        <strain evidence="3">KIB-2018</strain>
        <tissue evidence="3">Leaf</tissue>
    </source>
</reference>
<feature type="region of interest" description="Disordered" evidence="1">
    <location>
        <begin position="1"/>
        <end position="62"/>
    </location>
</feature>
<feature type="compositionally biased region" description="Low complexity" evidence="1">
    <location>
        <begin position="9"/>
        <end position="18"/>
    </location>
</feature>
<protein>
    <recommendedName>
        <fullName evidence="2">PWWP domain-containing protein</fullName>
    </recommendedName>
</protein>
<keyword evidence="4" id="KW-1185">Reference proteome</keyword>
<feature type="compositionally biased region" description="Basic and acidic residues" evidence="1">
    <location>
        <begin position="43"/>
        <end position="52"/>
    </location>
</feature>
<proteinExistence type="predicted"/>
<dbReference type="InterPro" id="IPR053063">
    <property type="entry name" value="PWWP_domain_containing_PDP"/>
</dbReference>
<accession>A0AAV8TH30</accession>
<organism evidence="3 4">
    <name type="scientific">Erythroxylum novogranatense</name>
    <dbReference type="NCBI Taxonomy" id="1862640"/>
    <lineage>
        <taxon>Eukaryota</taxon>
        <taxon>Viridiplantae</taxon>
        <taxon>Streptophyta</taxon>
        <taxon>Embryophyta</taxon>
        <taxon>Tracheophyta</taxon>
        <taxon>Spermatophyta</taxon>
        <taxon>Magnoliopsida</taxon>
        <taxon>eudicotyledons</taxon>
        <taxon>Gunneridae</taxon>
        <taxon>Pentapetalae</taxon>
        <taxon>rosids</taxon>
        <taxon>fabids</taxon>
        <taxon>Malpighiales</taxon>
        <taxon>Erythroxylaceae</taxon>
        <taxon>Erythroxylum</taxon>
    </lineage>
</organism>
<feature type="domain" description="PWWP" evidence="2">
    <location>
        <begin position="548"/>
        <end position="609"/>
    </location>
</feature>
<dbReference type="PANTHER" id="PTHR42851:SF4">
    <property type="entry name" value="PWWP DOMAIN-CONTAINING PROTEIN"/>
    <property type="match status" value="1"/>
</dbReference>
<sequence>MDERKDTDSSVSAASESSKTLNAGQEVAKVVESVTSKVQSKVQLEESVREDGEVGEGGSCNGGDIMVGVMGSEVYVDGVFLRDFNDGSGGNSNAEAVNEGDGSTKMCSEREPKDLDGGSGVFGEVGRDGIKDEGAKSPNLGADFLGGSSRVDESKESGDLVGDALVGGLIDDRVGGADDIDDKSSQKVEIENSETQPVRDEIVVKTSSLLKEAELANEGAESCEVNVVGSQNLEVLDNKDQKQNVENGGGVSSIAKTQAVVEEKPELVDKPLEHAMEVDGTGEEAVEELKKEEVHVLGGERRGIEIEAAIPTSGTIVEDSRIACAGVEVGMLVKTAVSNMQAEEPSTDALESTLISDEGKPANSTLKDTLPCPERDSISTQKDGLANAPSDSIEHHAQTAVELKVALVDKKEIACPDMEDSQNSFQATQVVGGEATTTKNNVLLSSEMNSDSARVEQGREKCLHENALCTASVVVQETAVEEPAVDADQVPSHEGKEMDTDEEDSGNEQSKISEDRSVKRAPLNSESLGQTYQARYEFSLDNEGEFSVGDLVWGKVRSHPWWPGQIFDPLDASEKAMKYHKKDCFLVAYFGDRTFAWNEASVLKPFRSHFSLVEKQSTSEVFENAVSSALEEVARRVELSLTCSCIPKDAYEKIHYQAVENAGIREDSSITEHVDKFTRGDLFEPCKLLEYMEMLGQSPTYEADRLELVTAKSQLLAFYRLKGYTELPEFQACGNLLETADGLEFQDDVIEHASSVSRDDGQGFAGDRTLQSQSCSYHKRKHNLKESLYPRKKERNLSELMGDSWTSVDDEIGSDKKSDIKSFSLSSSKTYTSFPADTVTPEGRRTISLAKVCTPINLPKPSFKIGDCIRRVASQMTGSPSILKCHTQKGDGSSDGLVGDGSDISAQHYEEAETTTAVLSTEYSSLDELLSQLHLVAQDPLKGCSFVNIVISFFSDFRNSVIVEQHDRLSGKRRKACTVGGSPETFEFEDLSDTYWTDRVIQNGSEEQPSRKSRKRDDQLGRLHSDKFIHQSNSRKRYSDGKSNLPTEKPVGYVDDKTPAELVMHFPVVDSVPSETNLNKMFRRFGPLKESETEVDMDTNRARVVFKRCSDAQAAYGSASKFNIFGSMLVNYQLNYTISVPFKTIPIGTTQGEDDATLFLEY</sequence>
<feature type="compositionally biased region" description="Basic and acidic residues" evidence="1">
    <location>
        <begin position="1015"/>
        <end position="1029"/>
    </location>
</feature>
<feature type="region of interest" description="Disordered" evidence="1">
    <location>
        <begin position="342"/>
        <end position="392"/>
    </location>
</feature>
<dbReference type="Pfam" id="PF00855">
    <property type="entry name" value="PWWP"/>
    <property type="match status" value="1"/>
</dbReference>
<evidence type="ECO:0000259" key="2">
    <source>
        <dbReference type="PROSITE" id="PS50812"/>
    </source>
</evidence>
<evidence type="ECO:0000313" key="4">
    <source>
        <dbReference type="Proteomes" id="UP001159364"/>
    </source>
</evidence>
<dbReference type="CDD" id="cd05162">
    <property type="entry name" value="PWWP"/>
    <property type="match status" value="1"/>
</dbReference>
<gene>
    <name evidence="3" type="ORF">K2173_020606</name>
</gene>
<evidence type="ECO:0000256" key="1">
    <source>
        <dbReference type="SAM" id="MobiDB-lite"/>
    </source>
</evidence>
<feature type="region of interest" description="Disordered" evidence="1">
    <location>
        <begin position="1001"/>
        <end position="1053"/>
    </location>
</feature>